<evidence type="ECO:0000313" key="1">
    <source>
        <dbReference type="EMBL" id="OQD58564.1"/>
    </source>
</evidence>
<name>A0A1V6N1Q1_METAZ</name>
<reference evidence="1 2" key="1">
    <citation type="submission" date="2014-12" db="EMBL/GenBank/DDBJ databases">
        <title>Genome sequence of Methanobrevibacter arboriphilicus DH1, DSM1125.</title>
        <authorList>
            <person name="Poehlein A."/>
            <person name="Thauer R.K."/>
            <person name="Seedorf H."/>
            <person name="Daniel R."/>
        </authorList>
    </citation>
    <scope>NUCLEOTIDE SEQUENCE [LARGE SCALE GENOMIC DNA]</scope>
    <source>
        <strain evidence="1 2">DH1</strain>
    </source>
</reference>
<dbReference type="Proteomes" id="UP000191661">
    <property type="component" value="Unassembled WGS sequence"/>
</dbReference>
<dbReference type="EMBL" id="JXMW01000012">
    <property type="protein sequence ID" value="OQD58564.1"/>
    <property type="molecule type" value="Genomic_DNA"/>
</dbReference>
<dbReference type="AlphaFoldDB" id="A0A1V6N1Q1"/>
<organism evidence="1 2">
    <name type="scientific">Methanobrevibacter arboriphilus JCM 13429 = DSM 1125</name>
    <dbReference type="NCBI Taxonomy" id="1300164"/>
    <lineage>
        <taxon>Archaea</taxon>
        <taxon>Methanobacteriati</taxon>
        <taxon>Methanobacteriota</taxon>
        <taxon>Methanomada group</taxon>
        <taxon>Methanobacteria</taxon>
        <taxon>Methanobacteriales</taxon>
        <taxon>Methanobacteriaceae</taxon>
        <taxon>Methanobrevibacter</taxon>
    </lineage>
</organism>
<keyword evidence="2" id="KW-1185">Reference proteome</keyword>
<gene>
    <name evidence="1" type="ORF">MBBAR_12c00380</name>
</gene>
<comment type="caution">
    <text evidence="1">The sequence shown here is derived from an EMBL/GenBank/DDBJ whole genome shotgun (WGS) entry which is preliminary data.</text>
</comment>
<accession>A0A1V6N1Q1</accession>
<sequence length="42" mass="4595">MPNLLFPDFAFLSLFISSSSFGAFLSIVIAPSGHFDAHRVHT</sequence>
<evidence type="ECO:0000313" key="2">
    <source>
        <dbReference type="Proteomes" id="UP000191661"/>
    </source>
</evidence>
<protein>
    <submittedName>
        <fullName evidence="1">Uncharacterized protein</fullName>
    </submittedName>
</protein>
<proteinExistence type="predicted"/>